<dbReference type="GO" id="GO:0003924">
    <property type="term" value="F:GTPase activity"/>
    <property type="evidence" value="ECO:0007669"/>
    <property type="project" value="InterPro"/>
</dbReference>
<reference evidence="9" key="1">
    <citation type="submission" date="2021-01" db="EMBL/GenBank/DDBJ databases">
        <authorList>
            <consortium name="Genoscope - CEA"/>
            <person name="William W."/>
        </authorList>
    </citation>
    <scope>NUCLEOTIDE SEQUENCE</scope>
</reference>
<dbReference type="InterPro" id="IPR015256">
    <property type="entry name" value="eIF2g_C"/>
</dbReference>
<evidence type="ECO:0000256" key="6">
    <source>
        <dbReference type="ARBA" id="ARBA00023134"/>
    </source>
</evidence>
<dbReference type="InterPro" id="IPR000795">
    <property type="entry name" value="T_Tr_GTP-bd_dom"/>
</dbReference>
<keyword evidence="6" id="KW-0342">GTP-binding</keyword>
<gene>
    <name evidence="9" type="ORF">PPRIM_AZ9-3.1.T0370047</name>
</gene>
<dbReference type="GO" id="GO:0003743">
    <property type="term" value="F:translation initiation factor activity"/>
    <property type="evidence" value="ECO:0007669"/>
    <property type="project" value="UniProtKB-KW"/>
</dbReference>
<organism evidence="9 10">
    <name type="scientific">Paramecium primaurelia</name>
    <dbReference type="NCBI Taxonomy" id="5886"/>
    <lineage>
        <taxon>Eukaryota</taxon>
        <taxon>Sar</taxon>
        <taxon>Alveolata</taxon>
        <taxon>Ciliophora</taxon>
        <taxon>Intramacronucleata</taxon>
        <taxon>Oligohymenophorea</taxon>
        <taxon>Peniculida</taxon>
        <taxon>Parameciidae</taxon>
        <taxon>Paramecium</taxon>
    </lineage>
</organism>
<dbReference type="FunFam" id="3.40.50.300:FF:000065">
    <property type="entry name" value="Eukaryotic translation initiation factor 2 subunit gamma"/>
    <property type="match status" value="1"/>
</dbReference>
<dbReference type="CDD" id="cd01888">
    <property type="entry name" value="eIF2_gamma"/>
    <property type="match status" value="1"/>
</dbReference>
<dbReference type="InterPro" id="IPR004161">
    <property type="entry name" value="EFTu-like_2"/>
</dbReference>
<dbReference type="Proteomes" id="UP000688137">
    <property type="component" value="Unassembled WGS sequence"/>
</dbReference>
<dbReference type="Pfam" id="PF03144">
    <property type="entry name" value="GTP_EFTU_D2"/>
    <property type="match status" value="1"/>
</dbReference>
<evidence type="ECO:0000256" key="7">
    <source>
        <dbReference type="ARBA" id="ARBA00048107"/>
    </source>
</evidence>
<keyword evidence="4" id="KW-0378">Hydrolase</keyword>
<dbReference type="GO" id="GO:0005525">
    <property type="term" value="F:GTP binding"/>
    <property type="evidence" value="ECO:0007669"/>
    <property type="project" value="UniProtKB-KW"/>
</dbReference>
<dbReference type="GO" id="GO:0005829">
    <property type="term" value="C:cytosol"/>
    <property type="evidence" value="ECO:0007669"/>
    <property type="project" value="TreeGrafter"/>
</dbReference>
<dbReference type="FunFam" id="2.40.30.10:FF:000009">
    <property type="entry name" value="Eukaryotic translation initiation factor 2 subunit gamma"/>
    <property type="match status" value="1"/>
</dbReference>
<dbReference type="NCBIfam" id="NF003077">
    <property type="entry name" value="PRK04000.1"/>
    <property type="match status" value="1"/>
</dbReference>
<dbReference type="AlphaFoldDB" id="A0A8S1LHM1"/>
<sequence>METFKRGPQRLTDQEVDELMKKQPHLLKQNYDQIPNLTPNSQEVISRQATINVGTIGHVAHGKSTLVRSISTINTVRFRQERVRNITIRLGYANAKIFKCPKCPEPQCYQSFSSEKEDNAQCDLCKEVMTLVRHISFVDCPGHDILMSTMLTGAAVMDCALLIVAANMPCPQPQTQEHLVALVITKLKYVIVIQNKVDIIFRDQQAALRNYEEITRFIKGTIAEDSPIIPVSAQLKYNIDCVIQQICNFFPIPDRQLQVPPKMIIIRSFDVNKPGEKPENLHGGVVGGSILQGILSVGDEVEIRPGRQCKNGNQTTWHPITTRVVTLFAEQNELVYAVPGGLIGVGLLIDPSLTRNDNLVGCVLGFPKQLPELYRELEINYYLMVSVVGAQQQDGKTQKIAKIQQDEMLKFNVLSNETPGRVIEVREDKIMRVALNNPVCTGLQEKVAFSRRLSNKFRLIGWGIITDGRTITL</sequence>
<dbReference type="GO" id="GO:0001731">
    <property type="term" value="P:formation of translation preinitiation complex"/>
    <property type="evidence" value="ECO:0007669"/>
    <property type="project" value="TreeGrafter"/>
</dbReference>
<dbReference type="Pfam" id="PF09173">
    <property type="entry name" value="eIF2_C"/>
    <property type="match status" value="1"/>
</dbReference>
<dbReference type="OMA" id="KEDNPVC"/>
<dbReference type="CDD" id="cd15490">
    <property type="entry name" value="eIF2_gamma_III"/>
    <property type="match status" value="1"/>
</dbReference>
<dbReference type="EC" id="3.6.5.3" evidence="1"/>
<evidence type="ECO:0000256" key="1">
    <source>
        <dbReference type="ARBA" id="ARBA00011986"/>
    </source>
</evidence>
<comment type="catalytic activity">
    <reaction evidence="7">
        <text>GTP + H2O = GDP + phosphate + H(+)</text>
        <dbReference type="Rhea" id="RHEA:19669"/>
        <dbReference type="ChEBI" id="CHEBI:15377"/>
        <dbReference type="ChEBI" id="CHEBI:15378"/>
        <dbReference type="ChEBI" id="CHEBI:37565"/>
        <dbReference type="ChEBI" id="CHEBI:43474"/>
        <dbReference type="ChEBI" id="CHEBI:58189"/>
        <dbReference type="EC" id="3.6.5.3"/>
    </reaction>
</comment>
<evidence type="ECO:0000256" key="2">
    <source>
        <dbReference type="ARBA" id="ARBA00022540"/>
    </source>
</evidence>
<evidence type="ECO:0000256" key="4">
    <source>
        <dbReference type="ARBA" id="ARBA00022801"/>
    </source>
</evidence>
<evidence type="ECO:0000259" key="8">
    <source>
        <dbReference type="PROSITE" id="PS51722"/>
    </source>
</evidence>
<dbReference type="InterPro" id="IPR050543">
    <property type="entry name" value="eIF2G"/>
</dbReference>
<dbReference type="InterPro" id="IPR044127">
    <property type="entry name" value="eIF2g_dom_2"/>
</dbReference>
<dbReference type="PANTHER" id="PTHR42854">
    <property type="entry name" value="EUKARYOTIC TRANSLATION INITIATION FACTOR 2 SUBUNIT 3 FAMILY MEMBER"/>
    <property type="match status" value="1"/>
</dbReference>
<evidence type="ECO:0000256" key="3">
    <source>
        <dbReference type="ARBA" id="ARBA00022741"/>
    </source>
</evidence>
<dbReference type="InterPro" id="IPR044128">
    <property type="entry name" value="eIF2g_GTP-bd"/>
</dbReference>
<dbReference type="CDD" id="cd03688">
    <property type="entry name" value="eIF2_gamma_II"/>
    <property type="match status" value="1"/>
</dbReference>
<dbReference type="EMBL" id="CAJJDM010000036">
    <property type="protein sequence ID" value="CAD8065013.1"/>
    <property type="molecule type" value="Genomic_DNA"/>
</dbReference>
<protein>
    <recommendedName>
        <fullName evidence="1">protein-synthesizing GTPase</fullName>
        <ecNumber evidence="1">3.6.5.3</ecNumber>
    </recommendedName>
</protein>
<comment type="caution">
    <text evidence="9">The sequence shown here is derived from an EMBL/GenBank/DDBJ whole genome shotgun (WGS) entry which is preliminary data.</text>
</comment>
<keyword evidence="3" id="KW-0547">Nucleotide-binding</keyword>
<dbReference type="GO" id="GO:0000049">
    <property type="term" value="F:tRNA binding"/>
    <property type="evidence" value="ECO:0007669"/>
    <property type="project" value="InterPro"/>
</dbReference>
<dbReference type="Pfam" id="PF00009">
    <property type="entry name" value="GTP_EFTU"/>
    <property type="match status" value="1"/>
</dbReference>
<dbReference type="GO" id="GO:0005850">
    <property type="term" value="C:eukaryotic translation initiation factor 2 complex"/>
    <property type="evidence" value="ECO:0007669"/>
    <property type="project" value="TreeGrafter"/>
</dbReference>
<keyword evidence="2" id="KW-0396">Initiation factor</keyword>
<proteinExistence type="predicted"/>
<feature type="domain" description="Tr-type G" evidence="8">
    <location>
        <begin position="48"/>
        <end position="254"/>
    </location>
</feature>
<keyword evidence="5" id="KW-0648">Protein biosynthesis</keyword>
<dbReference type="FunFam" id="2.40.30.10:FF:000075">
    <property type="entry name" value="Translation initiation factor 2 subunit gamma"/>
    <property type="match status" value="1"/>
</dbReference>
<evidence type="ECO:0000313" key="9">
    <source>
        <dbReference type="EMBL" id="CAD8065013.1"/>
    </source>
</evidence>
<dbReference type="PANTHER" id="PTHR42854:SF3">
    <property type="entry name" value="EUKARYOTIC TRANSLATION INITIATION FACTOR 2 SUBUNIT 3-RELATED"/>
    <property type="match status" value="1"/>
</dbReference>
<name>A0A8S1LHM1_PARPR</name>
<evidence type="ECO:0000313" key="10">
    <source>
        <dbReference type="Proteomes" id="UP000688137"/>
    </source>
</evidence>
<keyword evidence="10" id="KW-1185">Reference proteome</keyword>
<accession>A0A8S1LHM1</accession>
<evidence type="ECO:0000256" key="5">
    <source>
        <dbReference type="ARBA" id="ARBA00022917"/>
    </source>
</evidence>
<dbReference type="PROSITE" id="PS51722">
    <property type="entry name" value="G_TR_2"/>
    <property type="match status" value="1"/>
</dbReference>